<proteinExistence type="predicted"/>
<reference evidence="1 2" key="1">
    <citation type="journal article" date="2011" name="Stand. Genomic Sci.">
        <title>High quality draft genome sequence of Segniliparus rugosus CDC 945(T)= (ATCC BAA-974(T)).</title>
        <authorList>
            <person name="Earl A.M."/>
            <person name="Desjardins C.A."/>
            <person name="Fitzgerald M.G."/>
            <person name="Arachchi H.M."/>
            <person name="Zeng Q."/>
            <person name="Mehta T."/>
            <person name="Griggs A."/>
            <person name="Birren B.W."/>
            <person name="Toney N.C."/>
            <person name="Carr J."/>
            <person name="Posey J."/>
            <person name="Butler W.R."/>
        </authorList>
    </citation>
    <scope>NUCLEOTIDE SEQUENCE [LARGE SCALE GENOMIC DNA]</scope>
    <source>
        <strain evidence="2">ATCC BAA-974 / DSM 45345 / CCUG 50838 / CIP 108380 / JCM 13579 / CDC 945</strain>
    </source>
</reference>
<name>E5XQ98_SEGRC</name>
<dbReference type="OrthoDB" id="9798122at2"/>
<dbReference type="RefSeq" id="WP_007469344.1">
    <property type="nucleotide sequence ID" value="NZ_KI391953.1"/>
</dbReference>
<dbReference type="PANTHER" id="PTHR34853:SF1">
    <property type="entry name" value="LIPASE 5"/>
    <property type="match status" value="1"/>
</dbReference>
<dbReference type="EMBL" id="ACZI02000002">
    <property type="protein sequence ID" value="EFV13460.1"/>
    <property type="molecule type" value="Genomic_DNA"/>
</dbReference>
<dbReference type="GO" id="GO:0016042">
    <property type="term" value="P:lipid catabolic process"/>
    <property type="evidence" value="ECO:0007669"/>
    <property type="project" value="InterPro"/>
</dbReference>
<dbReference type="AlphaFoldDB" id="E5XQ98"/>
<dbReference type="Pfam" id="PF03583">
    <property type="entry name" value="LIP"/>
    <property type="match status" value="1"/>
</dbReference>
<protein>
    <recommendedName>
        <fullName evidence="3">Secretory lipase</fullName>
    </recommendedName>
</protein>
<dbReference type="PANTHER" id="PTHR34853">
    <property type="match status" value="1"/>
</dbReference>
<gene>
    <name evidence="1" type="ORF">HMPREF9336_01670</name>
</gene>
<accession>E5XQ98</accession>
<comment type="caution">
    <text evidence="1">The sequence shown here is derived from an EMBL/GenBank/DDBJ whole genome shotgun (WGS) entry which is preliminary data.</text>
</comment>
<evidence type="ECO:0008006" key="3">
    <source>
        <dbReference type="Google" id="ProtNLM"/>
    </source>
</evidence>
<dbReference type="Proteomes" id="UP000004816">
    <property type="component" value="Unassembled WGS sequence"/>
</dbReference>
<dbReference type="eggNOG" id="COG1073">
    <property type="taxonomic scope" value="Bacteria"/>
</dbReference>
<dbReference type="InterPro" id="IPR029058">
    <property type="entry name" value="AB_hydrolase_fold"/>
</dbReference>
<dbReference type="InterPro" id="IPR005152">
    <property type="entry name" value="Lipase_secreted"/>
</dbReference>
<dbReference type="STRING" id="679197.HMPREF9336_01670"/>
<dbReference type="GO" id="GO:0004806">
    <property type="term" value="F:triacylglycerol lipase activity"/>
    <property type="evidence" value="ECO:0007669"/>
    <property type="project" value="InterPro"/>
</dbReference>
<keyword evidence="2" id="KW-1185">Reference proteome</keyword>
<dbReference type="Gene3D" id="3.40.50.1820">
    <property type="entry name" value="alpha/beta hydrolase"/>
    <property type="match status" value="2"/>
</dbReference>
<dbReference type="HOGENOM" id="CLU_029538_3_3_11"/>
<dbReference type="ESTHER" id="9acto-e5xq98">
    <property type="family name" value="Fungal-Bact_LIP"/>
</dbReference>
<sequence>MPKGADATLIRYRSTSGIDGSATEVAGVVLTPAGPAPKEGWPIITVGHGLTGVVGDCGPAERPDLTSTSQKIIPLVKAGYLVVMSDYQGLSAPGTHPFLDPKTAAYNLIDAVAAARQLVPQHSNKWAAWGYSQGGQAAWAALERAKEYGKAFQFVGAVALDPAVTGTELLDGALAGQLNKGQQAVFPALVAGYLAKHPEGKWEDFLSGSALENHEALLSCAPEDLKKRAAITAQIVPSEVVPAAPEAQAKLRAWLEEVSLPKTAGDGPLLVVQGGKDELIRPEWVQEAVRRGCKLGLRVQETVRPGQDHATVEDDQEVLDWLGARFAGDQPPPSSCE</sequence>
<dbReference type="PIRSF" id="PIRSF029171">
    <property type="entry name" value="Esterase_LipA"/>
    <property type="match status" value="1"/>
</dbReference>
<dbReference type="SUPFAM" id="SSF53474">
    <property type="entry name" value="alpha/beta-Hydrolases"/>
    <property type="match status" value="1"/>
</dbReference>
<organism evidence="1 2">
    <name type="scientific">Segniliparus rugosus (strain ATCC BAA-974 / DSM 45345 / CCUG 50838 / CIP 108380 / JCM 13579 / CDC 945)</name>
    <dbReference type="NCBI Taxonomy" id="679197"/>
    <lineage>
        <taxon>Bacteria</taxon>
        <taxon>Bacillati</taxon>
        <taxon>Actinomycetota</taxon>
        <taxon>Actinomycetes</taxon>
        <taxon>Mycobacteriales</taxon>
        <taxon>Segniliparaceae</taxon>
        <taxon>Segniliparus</taxon>
    </lineage>
</organism>
<evidence type="ECO:0000313" key="1">
    <source>
        <dbReference type="EMBL" id="EFV13460.1"/>
    </source>
</evidence>
<evidence type="ECO:0000313" key="2">
    <source>
        <dbReference type="Proteomes" id="UP000004816"/>
    </source>
</evidence>